<dbReference type="InterPro" id="IPR036508">
    <property type="entry name" value="Chitin-bd_dom_sf"/>
</dbReference>
<protein>
    <submittedName>
        <fullName evidence="2">Chitin binding peritrophin-A-like protein</fullName>
    </submittedName>
</protein>
<gene>
    <name evidence="2" type="ORF">LX64_00784</name>
</gene>
<dbReference type="GO" id="GO:0008061">
    <property type="term" value="F:chitin binding"/>
    <property type="evidence" value="ECO:0007669"/>
    <property type="project" value="InterPro"/>
</dbReference>
<dbReference type="EMBL" id="QLLL01000001">
    <property type="protein sequence ID" value="RAJ11176.1"/>
    <property type="molecule type" value="Genomic_DNA"/>
</dbReference>
<evidence type="ECO:0000313" key="3">
    <source>
        <dbReference type="Proteomes" id="UP000249547"/>
    </source>
</evidence>
<organism evidence="2 3">
    <name type="scientific">Chitinophaga skermanii</name>
    <dbReference type="NCBI Taxonomy" id="331697"/>
    <lineage>
        <taxon>Bacteria</taxon>
        <taxon>Pseudomonadati</taxon>
        <taxon>Bacteroidota</taxon>
        <taxon>Chitinophagia</taxon>
        <taxon>Chitinophagales</taxon>
        <taxon>Chitinophagaceae</taxon>
        <taxon>Chitinophaga</taxon>
    </lineage>
</organism>
<sequence>MLGLLLGLGLISTAIYAQTIIINLNYCEENVTQEGLYPHPQAHNWFYACYIDQYGMNTVAYQCPEGLWFNPRTQVCDWPWEE</sequence>
<dbReference type="AlphaFoldDB" id="A0A327R2X6"/>
<dbReference type="PROSITE" id="PS50940">
    <property type="entry name" value="CHIT_BIND_II"/>
    <property type="match status" value="1"/>
</dbReference>
<feature type="domain" description="Chitin-binding type-2" evidence="1">
    <location>
        <begin position="24"/>
        <end position="82"/>
    </location>
</feature>
<evidence type="ECO:0000259" key="1">
    <source>
        <dbReference type="PROSITE" id="PS50940"/>
    </source>
</evidence>
<accession>A0A327R2X6</accession>
<dbReference type="Gene3D" id="2.170.140.10">
    <property type="entry name" value="Chitin binding domain"/>
    <property type="match status" value="1"/>
</dbReference>
<proteinExistence type="predicted"/>
<name>A0A327R2X6_9BACT</name>
<dbReference type="Proteomes" id="UP000249547">
    <property type="component" value="Unassembled WGS sequence"/>
</dbReference>
<dbReference type="SUPFAM" id="SSF57625">
    <property type="entry name" value="Invertebrate chitin-binding proteins"/>
    <property type="match status" value="1"/>
</dbReference>
<evidence type="ECO:0000313" key="2">
    <source>
        <dbReference type="EMBL" id="RAJ11176.1"/>
    </source>
</evidence>
<dbReference type="Pfam" id="PF01607">
    <property type="entry name" value="CBM_14"/>
    <property type="match status" value="1"/>
</dbReference>
<dbReference type="SMART" id="SM00494">
    <property type="entry name" value="ChtBD2"/>
    <property type="match status" value="1"/>
</dbReference>
<keyword evidence="3" id="KW-1185">Reference proteome</keyword>
<dbReference type="GO" id="GO:0005576">
    <property type="term" value="C:extracellular region"/>
    <property type="evidence" value="ECO:0007669"/>
    <property type="project" value="InterPro"/>
</dbReference>
<comment type="caution">
    <text evidence="2">The sequence shown here is derived from an EMBL/GenBank/DDBJ whole genome shotgun (WGS) entry which is preliminary data.</text>
</comment>
<reference evidence="2 3" key="1">
    <citation type="submission" date="2018-06" db="EMBL/GenBank/DDBJ databases">
        <title>Genomic Encyclopedia of Archaeal and Bacterial Type Strains, Phase II (KMG-II): from individual species to whole genera.</title>
        <authorList>
            <person name="Goeker M."/>
        </authorList>
    </citation>
    <scope>NUCLEOTIDE SEQUENCE [LARGE SCALE GENOMIC DNA]</scope>
    <source>
        <strain evidence="2 3">DSM 23857</strain>
    </source>
</reference>
<dbReference type="InterPro" id="IPR002557">
    <property type="entry name" value="Chitin-bd_dom"/>
</dbReference>